<evidence type="ECO:0000313" key="7">
    <source>
        <dbReference type="EMBL" id="EFE51098.1"/>
    </source>
</evidence>
<organism evidence="7 8">
    <name type="scientific">Neisseria elongata subsp. glycolytica ATCC 29315</name>
    <dbReference type="NCBI Taxonomy" id="546263"/>
    <lineage>
        <taxon>Bacteria</taxon>
        <taxon>Pseudomonadati</taxon>
        <taxon>Pseudomonadota</taxon>
        <taxon>Betaproteobacteria</taxon>
        <taxon>Neisseriales</taxon>
        <taxon>Neisseriaceae</taxon>
        <taxon>Neisseria</taxon>
    </lineage>
</organism>
<dbReference type="Proteomes" id="UP000005536">
    <property type="component" value="Unassembled WGS sequence"/>
</dbReference>
<dbReference type="Pfam" id="PF03788">
    <property type="entry name" value="LrgA"/>
    <property type="match status" value="1"/>
</dbReference>
<dbReference type="GO" id="GO:0005886">
    <property type="term" value="C:plasma membrane"/>
    <property type="evidence" value="ECO:0007669"/>
    <property type="project" value="UniProtKB-SubCell"/>
</dbReference>
<evidence type="ECO:0000256" key="5">
    <source>
        <dbReference type="ARBA" id="ARBA00023136"/>
    </source>
</evidence>
<dbReference type="PANTHER" id="PTHR33931">
    <property type="entry name" value="HOLIN-LIKE PROTEIN CIDA-RELATED"/>
    <property type="match status" value="1"/>
</dbReference>
<dbReference type="AlphaFoldDB" id="D4DLZ5"/>
<evidence type="ECO:0000256" key="2">
    <source>
        <dbReference type="ARBA" id="ARBA00022475"/>
    </source>
</evidence>
<keyword evidence="2" id="KW-1003">Cell membrane</keyword>
<feature type="transmembrane region" description="Helical" evidence="6">
    <location>
        <begin position="51"/>
        <end position="70"/>
    </location>
</feature>
<evidence type="ECO:0000313" key="8">
    <source>
        <dbReference type="Proteomes" id="UP000005536"/>
    </source>
</evidence>
<feature type="transmembrane region" description="Helical" evidence="6">
    <location>
        <begin position="132"/>
        <end position="151"/>
    </location>
</feature>
<keyword evidence="5 6" id="KW-0472">Membrane</keyword>
<dbReference type="PANTHER" id="PTHR33931:SF5">
    <property type="entry name" value="UPF0299 MEMBRANE PROTEIN YOHJ"/>
    <property type="match status" value="1"/>
</dbReference>
<feature type="transmembrane region" description="Helical" evidence="6">
    <location>
        <begin position="107"/>
        <end position="126"/>
    </location>
</feature>
<keyword evidence="3 6" id="KW-0812">Transmembrane</keyword>
<sequence length="161" mass="17686">MVFRRPLSVSGQVAAVLPFVKQAAIVNRIRAAFCSADKKNIDSLEDTSMHLIRALSIIFGFLALGEAVIHFTGMKLPGSIIGMALLFVSLHMKWVKAAWLQGLVDVMMANLSLFLVPPCVAVMGYFDLLAEDFWAIAASTLFSTLAVMFATGKTHELLRRR</sequence>
<evidence type="ECO:0000256" key="6">
    <source>
        <dbReference type="SAM" id="Phobius"/>
    </source>
</evidence>
<name>D4DLZ5_NEIEG</name>
<accession>D4DLZ5</accession>
<reference evidence="7 8" key="1">
    <citation type="submission" date="2010-02" db="EMBL/GenBank/DDBJ databases">
        <authorList>
            <person name="Weinstock G."/>
            <person name="Sodergren E."/>
            <person name="Clifton S."/>
            <person name="Fulton L."/>
            <person name="Fulton B."/>
            <person name="Courtney L."/>
            <person name="Fronick C."/>
            <person name="Harrison M."/>
            <person name="Strong C."/>
            <person name="Farmer C."/>
            <person name="Delahaunty K."/>
            <person name="Markovic C."/>
            <person name="Hall O."/>
            <person name="Minx P."/>
            <person name="Tomlinson C."/>
            <person name="Mitreva M."/>
            <person name="Nelson J."/>
            <person name="Hou S."/>
            <person name="Wollam A."/>
            <person name="Pepin K.H."/>
            <person name="Johnson M."/>
            <person name="Bhonagiri V."/>
            <person name="Zhang X."/>
            <person name="Suruliraj S."/>
            <person name="Warren W."/>
            <person name="Chinwalla A."/>
            <person name="Mardis E.R."/>
            <person name="Wilson R.K."/>
        </authorList>
    </citation>
    <scope>NUCLEOTIDE SEQUENCE [LARGE SCALE GENOMIC DNA]</scope>
    <source>
        <strain evidence="7 8">ATCC 29315</strain>
    </source>
</reference>
<feature type="transmembrane region" description="Helical" evidence="6">
    <location>
        <begin position="76"/>
        <end position="95"/>
    </location>
</feature>
<evidence type="ECO:0000256" key="4">
    <source>
        <dbReference type="ARBA" id="ARBA00022989"/>
    </source>
</evidence>
<evidence type="ECO:0000256" key="3">
    <source>
        <dbReference type="ARBA" id="ARBA00022692"/>
    </source>
</evidence>
<comment type="caution">
    <text evidence="7">The sequence shown here is derived from an EMBL/GenBank/DDBJ whole genome shotgun (WGS) entry which is preliminary data.</text>
</comment>
<dbReference type="EMBL" id="ADBF01000002">
    <property type="protein sequence ID" value="EFE51098.1"/>
    <property type="molecule type" value="Genomic_DNA"/>
</dbReference>
<keyword evidence="4 6" id="KW-1133">Transmembrane helix</keyword>
<dbReference type="InterPro" id="IPR005538">
    <property type="entry name" value="LrgA/CidA"/>
</dbReference>
<evidence type="ECO:0000256" key="1">
    <source>
        <dbReference type="ARBA" id="ARBA00004651"/>
    </source>
</evidence>
<proteinExistence type="predicted"/>
<comment type="subcellular location">
    <subcellularLocation>
        <location evidence="1">Cell membrane</location>
        <topology evidence="1">Multi-pass membrane protein</topology>
    </subcellularLocation>
</comment>
<dbReference type="STRING" id="546263.NELON_11505"/>
<protein>
    <submittedName>
        <fullName evidence="7">LrgA family protein</fullName>
    </submittedName>
</protein>
<gene>
    <name evidence="7" type="ORF">NEIELOOT_00055</name>
</gene>